<dbReference type="AlphaFoldDB" id="A0A1M7KRM1"/>
<sequence>MCELVGDFTRNFVLTVQSFVGFEKGMVINMRRILRYFVGSTIALVFALITVITPRIFFRIQDEETIGNEKKKNVVMEDKELYNQEEYGIEEKGNMLSDDSNMEYVLLDTGSSFSLYEARLQCFRELSKIPSLKMDLYGPVKEDIDIKPYLMIPVKVPSKAFVLWKGELEIDKVIYKIVLDEESGKIIALDSDSFSNNELNKKILEEWKGYLKKEE</sequence>
<evidence type="ECO:0000313" key="3">
    <source>
        <dbReference type="Proteomes" id="UP000184038"/>
    </source>
</evidence>
<dbReference type="OrthoDB" id="2042316at2"/>
<keyword evidence="1" id="KW-0472">Membrane</keyword>
<dbReference type="RefSeq" id="WP_073288961.1">
    <property type="nucleotide sequence ID" value="NZ_FRCP01000014.1"/>
</dbReference>
<feature type="transmembrane region" description="Helical" evidence="1">
    <location>
        <begin position="33"/>
        <end position="52"/>
    </location>
</feature>
<evidence type="ECO:0000256" key="1">
    <source>
        <dbReference type="SAM" id="Phobius"/>
    </source>
</evidence>
<dbReference type="Proteomes" id="UP000184038">
    <property type="component" value="Unassembled WGS sequence"/>
</dbReference>
<accession>A0A1M7KRM1</accession>
<gene>
    <name evidence="2" type="ORF">SAMN02746066_02913</name>
</gene>
<keyword evidence="3" id="KW-1185">Reference proteome</keyword>
<reference evidence="2 3" key="1">
    <citation type="submission" date="2016-11" db="EMBL/GenBank/DDBJ databases">
        <authorList>
            <person name="Jaros S."/>
            <person name="Januszkiewicz K."/>
            <person name="Wedrychowicz H."/>
        </authorList>
    </citation>
    <scope>NUCLEOTIDE SEQUENCE [LARGE SCALE GENOMIC DNA]</scope>
    <source>
        <strain evidence="2 3">DSM 15930</strain>
    </source>
</reference>
<evidence type="ECO:0000313" key="2">
    <source>
        <dbReference type="EMBL" id="SHM68150.1"/>
    </source>
</evidence>
<keyword evidence="1" id="KW-0812">Transmembrane</keyword>
<organism evidence="2 3">
    <name type="scientific">Anaerosporobacter mobilis DSM 15930</name>
    <dbReference type="NCBI Taxonomy" id="1120996"/>
    <lineage>
        <taxon>Bacteria</taxon>
        <taxon>Bacillati</taxon>
        <taxon>Bacillota</taxon>
        <taxon>Clostridia</taxon>
        <taxon>Lachnospirales</taxon>
        <taxon>Lachnospiraceae</taxon>
        <taxon>Anaerosporobacter</taxon>
    </lineage>
</organism>
<dbReference type="STRING" id="1120996.SAMN02746066_02913"/>
<proteinExistence type="predicted"/>
<protein>
    <submittedName>
        <fullName evidence="2">Uncharacterized protein</fullName>
    </submittedName>
</protein>
<keyword evidence="1" id="KW-1133">Transmembrane helix</keyword>
<name>A0A1M7KRM1_9FIRM</name>
<dbReference type="EMBL" id="FRCP01000014">
    <property type="protein sequence ID" value="SHM68150.1"/>
    <property type="molecule type" value="Genomic_DNA"/>
</dbReference>